<name>A0A812PRP0_9DINO</name>
<keyword evidence="2" id="KW-1185">Reference proteome</keyword>
<reference evidence="1" key="1">
    <citation type="submission" date="2021-02" db="EMBL/GenBank/DDBJ databases">
        <authorList>
            <person name="Dougan E. K."/>
            <person name="Rhodes N."/>
            <person name="Thang M."/>
            <person name="Chan C."/>
        </authorList>
    </citation>
    <scope>NUCLEOTIDE SEQUENCE</scope>
</reference>
<proteinExistence type="predicted"/>
<evidence type="ECO:0008006" key="3">
    <source>
        <dbReference type="Google" id="ProtNLM"/>
    </source>
</evidence>
<dbReference type="SUPFAM" id="SSF82199">
    <property type="entry name" value="SET domain"/>
    <property type="match status" value="1"/>
</dbReference>
<evidence type="ECO:0000313" key="2">
    <source>
        <dbReference type="Proteomes" id="UP000604046"/>
    </source>
</evidence>
<dbReference type="AlphaFoldDB" id="A0A812PRP0"/>
<dbReference type="OrthoDB" id="265717at2759"/>
<protein>
    <recommendedName>
        <fullName evidence="3">SET domain-containing protein</fullName>
    </recommendedName>
</protein>
<dbReference type="Proteomes" id="UP000604046">
    <property type="component" value="Unassembled WGS sequence"/>
</dbReference>
<dbReference type="EMBL" id="CAJNDS010002131">
    <property type="protein sequence ID" value="CAE7344129.1"/>
    <property type="molecule type" value="Genomic_DNA"/>
</dbReference>
<gene>
    <name evidence="1" type="ORF">SNAT2548_LOCUS18027</name>
</gene>
<evidence type="ECO:0000313" key="1">
    <source>
        <dbReference type="EMBL" id="CAE7344129.1"/>
    </source>
</evidence>
<sequence>MKVLIANRVRVSKSVFMNDASDWSDGSDFPDAPPVELREVAVDDESAGLGMFATQNIKTGEHILYEDPFHEQVANYSFCRPEMQIDPEAQSLQEEMERFARKYSHLPHGHPDKYPPEARAVMDRLIDKGTLFTYEQMSQTARAKFRALADCLGRILPNNPVIITGLTSEAGIQLNGLSGIARDFDGQRWAVILPQLGGKKIKPGNLKTPGGILRTNSFQEASPDGCVTEVMFEYICRINHSCVPNEQMYRRGDWDPAVTLCCLHCATFARESSSSSTTASQRVICKPEGVG</sequence>
<accession>A0A812PRP0</accession>
<comment type="caution">
    <text evidence="1">The sequence shown here is derived from an EMBL/GenBank/DDBJ whole genome shotgun (WGS) entry which is preliminary data.</text>
</comment>
<dbReference type="InterPro" id="IPR046341">
    <property type="entry name" value="SET_dom_sf"/>
</dbReference>
<organism evidence="1 2">
    <name type="scientific">Symbiodinium natans</name>
    <dbReference type="NCBI Taxonomy" id="878477"/>
    <lineage>
        <taxon>Eukaryota</taxon>
        <taxon>Sar</taxon>
        <taxon>Alveolata</taxon>
        <taxon>Dinophyceae</taxon>
        <taxon>Suessiales</taxon>
        <taxon>Symbiodiniaceae</taxon>
        <taxon>Symbiodinium</taxon>
    </lineage>
</organism>